<sequence>MASKLGRRLESPETLGGGGWTRIKFPPPAPKRAATCWCLNKSGSRKLTLIWIIFSTGWNMKSSLIIMIQQERKIQ</sequence>
<dbReference type="Proteomes" id="UP000515203">
    <property type="component" value="Unplaced"/>
</dbReference>
<dbReference type="GeneID" id="101591859"/>
<dbReference type="OrthoDB" id="9797060at2759"/>
<dbReference type="RefSeq" id="XP_023558953.1">
    <property type="nucleotide sequence ID" value="XM_023703185.1"/>
</dbReference>
<gene>
    <name evidence="3" type="primary">Ska2</name>
</gene>
<name>A0A6P6DH35_OCTDE</name>
<evidence type="ECO:0000256" key="1">
    <source>
        <dbReference type="SAM" id="MobiDB-lite"/>
    </source>
</evidence>
<feature type="region of interest" description="Disordered" evidence="1">
    <location>
        <begin position="1"/>
        <end position="29"/>
    </location>
</feature>
<dbReference type="AlphaFoldDB" id="A0A6P6DH35"/>
<protein>
    <submittedName>
        <fullName evidence="3">Spindle and kinetochore-associated protein 2</fullName>
    </submittedName>
</protein>
<evidence type="ECO:0000313" key="3">
    <source>
        <dbReference type="RefSeq" id="XP_023558953.1"/>
    </source>
</evidence>
<accession>A0A6P6DH35</accession>
<dbReference type="InParanoid" id="A0A6P6DH35"/>
<dbReference type="CTD" id="348235"/>
<reference evidence="3" key="1">
    <citation type="submission" date="2025-08" db="UniProtKB">
        <authorList>
            <consortium name="RefSeq"/>
        </authorList>
    </citation>
    <scope>IDENTIFICATION</scope>
</reference>
<keyword evidence="2" id="KW-1185">Reference proteome</keyword>
<evidence type="ECO:0000313" key="2">
    <source>
        <dbReference type="Proteomes" id="UP000515203"/>
    </source>
</evidence>
<organism evidence="2 3">
    <name type="scientific">Octodon degus</name>
    <name type="common">Degu</name>
    <name type="synonym">Sciurus degus</name>
    <dbReference type="NCBI Taxonomy" id="10160"/>
    <lineage>
        <taxon>Eukaryota</taxon>
        <taxon>Metazoa</taxon>
        <taxon>Chordata</taxon>
        <taxon>Craniata</taxon>
        <taxon>Vertebrata</taxon>
        <taxon>Euteleostomi</taxon>
        <taxon>Mammalia</taxon>
        <taxon>Eutheria</taxon>
        <taxon>Euarchontoglires</taxon>
        <taxon>Glires</taxon>
        <taxon>Rodentia</taxon>
        <taxon>Hystricomorpha</taxon>
        <taxon>Octodontidae</taxon>
        <taxon>Octodon</taxon>
    </lineage>
</organism>
<proteinExistence type="predicted"/>